<dbReference type="SUPFAM" id="SSF52266">
    <property type="entry name" value="SGNH hydrolase"/>
    <property type="match status" value="1"/>
</dbReference>
<accession>A0ABN2H1Z3</accession>
<dbReference type="EMBL" id="BAAANF010000008">
    <property type="protein sequence ID" value="GAA1679993.1"/>
    <property type="molecule type" value="Genomic_DNA"/>
</dbReference>
<dbReference type="Proteomes" id="UP001500280">
    <property type="component" value="Unassembled WGS sequence"/>
</dbReference>
<dbReference type="Gene3D" id="3.40.50.1110">
    <property type="entry name" value="SGNH hydrolase"/>
    <property type="match status" value="1"/>
</dbReference>
<protein>
    <recommendedName>
        <fullName evidence="2">SGNH hydrolase-type esterase domain-containing protein</fullName>
    </recommendedName>
</protein>
<evidence type="ECO:0000256" key="1">
    <source>
        <dbReference type="SAM" id="MobiDB-lite"/>
    </source>
</evidence>
<gene>
    <name evidence="3" type="ORF">GCM10009745_24910</name>
</gene>
<dbReference type="InterPro" id="IPR013830">
    <property type="entry name" value="SGNH_hydro"/>
</dbReference>
<feature type="region of interest" description="Disordered" evidence="1">
    <location>
        <begin position="61"/>
        <end position="112"/>
    </location>
</feature>
<evidence type="ECO:0000313" key="3">
    <source>
        <dbReference type="EMBL" id="GAA1679993.1"/>
    </source>
</evidence>
<dbReference type="InterPro" id="IPR036514">
    <property type="entry name" value="SGNH_hydro_sf"/>
</dbReference>
<keyword evidence="4" id="KW-1185">Reference proteome</keyword>
<comment type="caution">
    <text evidence="3">The sequence shown here is derived from an EMBL/GenBank/DDBJ whole genome shotgun (WGS) entry which is preliminary data.</text>
</comment>
<feature type="compositionally biased region" description="Pro residues" evidence="1">
    <location>
        <begin position="73"/>
        <end position="85"/>
    </location>
</feature>
<organism evidence="3 4">
    <name type="scientific">Kribbella yunnanensis</name>
    <dbReference type="NCBI Taxonomy" id="190194"/>
    <lineage>
        <taxon>Bacteria</taxon>
        <taxon>Bacillati</taxon>
        <taxon>Actinomycetota</taxon>
        <taxon>Actinomycetes</taxon>
        <taxon>Propionibacteriales</taxon>
        <taxon>Kribbellaceae</taxon>
        <taxon>Kribbella</taxon>
    </lineage>
</organism>
<dbReference type="Pfam" id="PF13472">
    <property type="entry name" value="Lipase_GDSL_2"/>
    <property type="match status" value="1"/>
</dbReference>
<evidence type="ECO:0000313" key="4">
    <source>
        <dbReference type="Proteomes" id="UP001500280"/>
    </source>
</evidence>
<evidence type="ECO:0000259" key="2">
    <source>
        <dbReference type="Pfam" id="PF13472"/>
    </source>
</evidence>
<name>A0ABN2H1Z3_9ACTN</name>
<reference evidence="3 4" key="1">
    <citation type="journal article" date="2019" name="Int. J. Syst. Evol. Microbiol.">
        <title>The Global Catalogue of Microorganisms (GCM) 10K type strain sequencing project: providing services to taxonomists for standard genome sequencing and annotation.</title>
        <authorList>
            <consortium name="The Broad Institute Genomics Platform"/>
            <consortium name="The Broad Institute Genome Sequencing Center for Infectious Disease"/>
            <person name="Wu L."/>
            <person name="Ma J."/>
        </authorList>
    </citation>
    <scope>NUCLEOTIDE SEQUENCE [LARGE SCALE GENOMIC DNA]</scope>
    <source>
        <strain evidence="3 4">JCM 14307</strain>
    </source>
</reference>
<feature type="domain" description="SGNH hydrolase-type esterase" evidence="2">
    <location>
        <begin position="138"/>
        <end position="292"/>
    </location>
</feature>
<proteinExistence type="predicted"/>
<sequence length="312" mass="32600">MEGGLSRRDAGRELFVGPWRLITGRWMALSGALTAVALVGGTAVAVVNAAAEVEQPLVNVAASGSSTQDDRTPTPPPVKPKPTPAPATKTTAVPPVPRPTPPGRSGSGRLGSWENLSRRISSVAKIRATVRGDGVFMFGDSIAVQDGPALEQLVAAQTGTPVAVHDWSGQPASAAVDALADWSRKYGLPDRIVMAVGTNDIFAPAAFATEVEQAMKIAGPKRTVYWVNVHANRVGLSAAVASADRANSAVINAALNRAAARHPNLHVVRWAEFLKARSGQVSKYLRDGIHTTQPVGQRARNALIAQALGSAE</sequence>